<evidence type="ECO:0000256" key="5">
    <source>
        <dbReference type="ARBA" id="ARBA00022750"/>
    </source>
</evidence>
<keyword evidence="13" id="KW-1185">Reference proteome</keyword>
<dbReference type="GO" id="GO:0006508">
    <property type="term" value="P:proteolysis"/>
    <property type="evidence" value="ECO:0007669"/>
    <property type="project" value="UniProtKB-KW"/>
</dbReference>
<keyword evidence="2 9" id="KW-1003">Cell membrane</keyword>
<evidence type="ECO:0000256" key="8">
    <source>
        <dbReference type="ARBA" id="ARBA00023136"/>
    </source>
</evidence>
<organism evidence="12 13">
    <name type="scientific">Nitrincola tapanii</name>
    <dbReference type="NCBI Taxonomy" id="1708751"/>
    <lineage>
        <taxon>Bacteria</taxon>
        <taxon>Pseudomonadati</taxon>
        <taxon>Pseudomonadota</taxon>
        <taxon>Gammaproteobacteria</taxon>
        <taxon>Oceanospirillales</taxon>
        <taxon>Oceanospirillaceae</taxon>
        <taxon>Nitrincola</taxon>
    </lineage>
</organism>
<dbReference type="GO" id="GO:0004190">
    <property type="term" value="F:aspartic-type endopeptidase activity"/>
    <property type="evidence" value="ECO:0007669"/>
    <property type="project" value="UniProtKB-UniRule"/>
</dbReference>
<proteinExistence type="inferred from homology"/>
<dbReference type="RefSeq" id="WP_149389907.1">
    <property type="nucleotide sequence ID" value="NZ_SMRS01000001.1"/>
</dbReference>
<feature type="transmembrane region" description="Helical" evidence="9">
    <location>
        <begin position="69"/>
        <end position="89"/>
    </location>
</feature>
<evidence type="ECO:0000256" key="11">
    <source>
        <dbReference type="RuleBase" id="RU004181"/>
    </source>
</evidence>
<keyword evidence="8 9" id="KW-0472">Membrane</keyword>
<dbReference type="EMBL" id="SMRS01000001">
    <property type="protein sequence ID" value="KAA0876330.1"/>
    <property type="molecule type" value="Genomic_DNA"/>
</dbReference>
<feature type="transmembrane region" description="Helical" evidence="9">
    <location>
        <begin position="12"/>
        <end position="32"/>
    </location>
</feature>
<sequence length="175" mass="19706">MKTQAQTSWGSLHWLWLSLVIILADLGTKWLALEHLQYAQPVPILPIFDLTLLYNYGAAFSFLADAGGWQRWFFALIALGVSAVLLVWLKRTPRQEWWLALALASILGGALGNLYDRIMHGYVVDFISLHYGGWYFPAFNLADTAITLGAAILILDMLFFAERRAASEKTIEDSK</sequence>
<dbReference type="NCBIfam" id="TIGR00077">
    <property type="entry name" value="lspA"/>
    <property type="match status" value="1"/>
</dbReference>
<comment type="caution">
    <text evidence="12">The sequence shown here is derived from an EMBL/GenBank/DDBJ whole genome shotgun (WGS) entry which is preliminary data.</text>
</comment>
<evidence type="ECO:0000313" key="13">
    <source>
        <dbReference type="Proteomes" id="UP000325302"/>
    </source>
</evidence>
<accession>A0A5A9W6B1</accession>
<evidence type="ECO:0000256" key="3">
    <source>
        <dbReference type="ARBA" id="ARBA00022670"/>
    </source>
</evidence>
<keyword evidence="5 9" id="KW-0064">Aspartyl protease</keyword>
<comment type="pathway">
    <text evidence="9">Protein modification; lipoprotein biosynthesis (signal peptide cleavage).</text>
</comment>
<evidence type="ECO:0000256" key="9">
    <source>
        <dbReference type="HAMAP-Rule" id="MF_00161"/>
    </source>
</evidence>
<dbReference type="AlphaFoldDB" id="A0A5A9W6B1"/>
<evidence type="ECO:0000256" key="4">
    <source>
        <dbReference type="ARBA" id="ARBA00022692"/>
    </source>
</evidence>
<dbReference type="Proteomes" id="UP000325302">
    <property type="component" value="Unassembled WGS sequence"/>
</dbReference>
<comment type="subcellular location">
    <subcellularLocation>
        <location evidence="9">Cell membrane</location>
        <topology evidence="9">Multi-pass membrane protein</topology>
    </subcellularLocation>
</comment>
<reference evidence="12 13" key="1">
    <citation type="submission" date="2019-03" db="EMBL/GenBank/DDBJ databases">
        <title>Nitrincola sp. nov. isolated from an Indian soda lake.</title>
        <authorList>
            <person name="Joshi A."/>
            <person name="Thite S.V."/>
            <person name="Joseph N."/>
            <person name="Dhotre D."/>
            <person name="Moorthy M."/>
            <person name="Shouche Y.S."/>
        </authorList>
    </citation>
    <scope>NUCLEOTIDE SEQUENCE [LARGE SCALE GENOMIC DNA]</scope>
    <source>
        <strain evidence="12 13">MEB193</strain>
    </source>
</reference>
<dbReference type="OrthoDB" id="9810259at2"/>
<keyword evidence="6 9" id="KW-0378">Hydrolase</keyword>
<evidence type="ECO:0000256" key="10">
    <source>
        <dbReference type="RuleBase" id="RU000594"/>
    </source>
</evidence>
<comment type="catalytic activity">
    <reaction evidence="9 10">
        <text>Release of signal peptides from bacterial membrane prolipoproteins. Hydrolyzes -Xaa-Yaa-Zaa-|-(S,diacylglyceryl)Cys-, in which Xaa is hydrophobic (preferably Leu), and Yaa (Ala or Ser) and Zaa (Gly or Ala) have small, neutral side chains.</text>
        <dbReference type="EC" id="3.4.23.36"/>
    </reaction>
</comment>
<dbReference type="PRINTS" id="PR00781">
    <property type="entry name" value="LIPOSIGPTASE"/>
</dbReference>
<dbReference type="PANTHER" id="PTHR33695:SF1">
    <property type="entry name" value="LIPOPROTEIN SIGNAL PEPTIDASE"/>
    <property type="match status" value="1"/>
</dbReference>
<dbReference type="PANTHER" id="PTHR33695">
    <property type="entry name" value="LIPOPROTEIN SIGNAL PEPTIDASE"/>
    <property type="match status" value="1"/>
</dbReference>
<evidence type="ECO:0000256" key="1">
    <source>
        <dbReference type="ARBA" id="ARBA00006139"/>
    </source>
</evidence>
<dbReference type="EC" id="3.4.23.36" evidence="9"/>
<comment type="function">
    <text evidence="9 10">This protein specifically catalyzes the removal of signal peptides from prolipoproteins.</text>
</comment>
<comment type="similarity">
    <text evidence="1 9 11">Belongs to the peptidase A8 family.</text>
</comment>
<evidence type="ECO:0000256" key="7">
    <source>
        <dbReference type="ARBA" id="ARBA00022989"/>
    </source>
</evidence>
<dbReference type="Pfam" id="PF01252">
    <property type="entry name" value="Peptidase_A8"/>
    <property type="match status" value="1"/>
</dbReference>
<feature type="transmembrane region" description="Helical" evidence="9">
    <location>
        <begin position="96"/>
        <end position="115"/>
    </location>
</feature>
<evidence type="ECO:0000313" key="12">
    <source>
        <dbReference type="EMBL" id="KAA0876330.1"/>
    </source>
</evidence>
<feature type="active site" evidence="9">
    <location>
        <position position="143"/>
    </location>
</feature>
<protein>
    <recommendedName>
        <fullName evidence="9">Lipoprotein signal peptidase</fullName>
        <ecNumber evidence="9">3.4.23.36</ecNumber>
    </recommendedName>
    <alternativeName>
        <fullName evidence="9">Prolipoprotein signal peptidase</fullName>
    </alternativeName>
    <alternativeName>
        <fullName evidence="9">Signal peptidase II</fullName>
        <shortName evidence="9">SPase II</shortName>
    </alternativeName>
</protein>
<dbReference type="InterPro" id="IPR001872">
    <property type="entry name" value="Peptidase_A8"/>
</dbReference>
<name>A0A5A9W6B1_9GAMM</name>
<dbReference type="UniPathway" id="UPA00665"/>
<feature type="active site" evidence="9">
    <location>
        <position position="125"/>
    </location>
</feature>
<keyword evidence="12" id="KW-0449">Lipoprotein</keyword>
<gene>
    <name evidence="9" type="primary">lspA</name>
    <name evidence="12" type="ORF">E1H14_00940</name>
</gene>
<evidence type="ECO:0000256" key="2">
    <source>
        <dbReference type="ARBA" id="ARBA00022475"/>
    </source>
</evidence>
<feature type="transmembrane region" description="Helical" evidence="9">
    <location>
        <begin position="135"/>
        <end position="161"/>
    </location>
</feature>
<evidence type="ECO:0000256" key="6">
    <source>
        <dbReference type="ARBA" id="ARBA00022801"/>
    </source>
</evidence>
<keyword evidence="3 9" id="KW-0645">Protease</keyword>
<dbReference type="PROSITE" id="PS00855">
    <property type="entry name" value="SPASE_II"/>
    <property type="match status" value="1"/>
</dbReference>
<dbReference type="HAMAP" id="MF_00161">
    <property type="entry name" value="LspA"/>
    <property type="match status" value="1"/>
</dbReference>
<keyword evidence="4 9" id="KW-0812">Transmembrane</keyword>
<keyword evidence="7 9" id="KW-1133">Transmembrane helix</keyword>
<dbReference type="GO" id="GO:0005886">
    <property type="term" value="C:plasma membrane"/>
    <property type="evidence" value="ECO:0007669"/>
    <property type="project" value="UniProtKB-SubCell"/>
</dbReference>